<organism evidence="1 2">
    <name type="scientific">Jeotgalibacillus malaysiensis</name>
    <dbReference type="NCBI Taxonomy" id="1508404"/>
    <lineage>
        <taxon>Bacteria</taxon>
        <taxon>Bacillati</taxon>
        <taxon>Bacillota</taxon>
        <taxon>Bacilli</taxon>
        <taxon>Bacillales</taxon>
        <taxon>Caryophanaceae</taxon>
        <taxon>Jeotgalibacillus</taxon>
    </lineage>
</organism>
<sequence length="374" mass="41904">MKYQVTGNTKEVYDGKHLVTLYQIKAMKDIPKHGVKIGDIGGWIQDTSNLSHDGNSWIDKDSMVYGESVVKDDAIIKKSLITGKTEVSHNSSVISSQIKGKKSIIKDNAQLFMVKVFHQLKAEGNCFLQRLKVEGEAIIKSEDCSIADSTLRGNVTILSNKVTIKWSTLENLMFYSASEYTIIRSTIISSLPSDIHSSIAFSDVELHGVKLDFKPSIKSEWSNVKIEVTHRVVISDTNRLNGVLIKGIDFELQSRSKKGSVINGSYYPENEEKQRYSVVIDSGECKLDSVTIEGNVWIQGDWSIENSTINGMIHLHSDTYSASSLINCSLADCIEMHILKWVPGYHLVIKDKVFSGEVALETRHDFEPYNEYSI</sequence>
<dbReference type="AlphaFoldDB" id="A0A0B5ASK7"/>
<name>A0A0B5ASK7_9BACL</name>
<dbReference type="OrthoDB" id="2241963at2"/>
<dbReference type="Proteomes" id="UP000031449">
    <property type="component" value="Plasmid unnamed"/>
</dbReference>
<reference evidence="1 2" key="1">
    <citation type="submission" date="2014-08" db="EMBL/GenBank/DDBJ databases">
        <title>Complete genome of a marine bacteria Jeotgalibacillus malaysiensis.</title>
        <authorList>
            <person name="Yaakop A.S."/>
            <person name="Chan K.-G."/>
            <person name="Goh K.M."/>
        </authorList>
    </citation>
    <scope>NUCLEOTIDE SEQUENCE [LARGE SCALE GENOMIC DNA]</scope>
    <source>
        <strain evidence="1 2">D5</strain>
        <plasmid evidence="2">Plasmid</plasmid>
    </source>
</reference>
<dbReference type="SUPFAM" id="SSF51161">
    <property type="entry name" value="Trimeric LpxA-like enzymes"/>
    <property type="match status" value="1"/>
</dbReference>
<dbReference type="EMBL" id="CP009417">
    <property type="protein sequence ID" value="AJD93200.1"/>
    <property type="molecule type" value="Genomic_DNA"/>
</dbReference>
<geneLocation type="plasmid" evidence="2"/>
<evidence type="ECO:0000313" key="2">
    <source>
        <dbReference type="Proteomes" id="UP000031449"/>
    </source>
</evidence>
<dbReference type="HOGENOM" id="CLU_054933_0_0_9"/>
<keyword evidence="1" id="KW-0614">Plasmid</keyword>
<accession>A0A0B5ASK7</accession>
<proteinExistence type="predicted"/>
<evidence type="ECO:0000313" key="1">
    <source>
        <dbReference type="EMBL" id="AJD93200.1"/>
    </source>
</evidence>
<dbReference type="InterPro" id="IPR011004">
    <property type="entry name" value="Trimer_LpxA-like_sf"/>
</dbReference>
<dbReference type="KEGG" id="jeo:JMA_38820"/>
<gene>
    <name evidence="1" type="ORF">JMA_38820</name>
</gene>
<keyword evidence="2" id="KW-1185">Reference proteome</keyword>
<protein>
    <submittedName>
        <fullName evidence="1">Uncharacterized protein</fullName>
    </submittedName>
</protein>
<dbReference type="BioCyc" id="JESP1508404:G14D9-13166-MONOMER"/>